<reference evidence="3" key="1">
    <citation type="submission" date="2018-06" db="EMBL/GenBank/DDBJ databases">
        <authorList>
            <person name="Zhirakovskaya E."/>
        </authorList>
    </citation>
    <scope>NUCLEOTIDE SEQUENCE</scope>
</reference>
<feature type="domain" description="CAAX prenyl protease 2/Lysostaphin resistance protein A-like" evidence="2">
    <location>
        <begin position="363"/>
        <end position="428"/>
    </location>
</feature>
<evidence type="ECO:0000259" key="2">
    <source>
        <dbReference type="Pfam" id="PF02517"/>
    </source>
</evidence>
<sequence>MVFAHEFVAQRLNENTLNKHQLLAAQAYTLDWQFKHPDDVISMFETQWSTNSHGFGFKRKQAEISLNLRGQSLIKSIHQTLEVIIINEDEEVKNLEASIELADLKSGNYYHSPSIHMSSGLNLIKMSELDWQVAQQNQQGLSRTSWHKMDRLSTLVLRFSNPFEQQVFLKQVSIPQSRAVQMDSKTVQLPCDLNIHSSIERKVSSLCVSSNYMSYLHRELAQSAQIKQLSFVPISGYSPWLWLLLSLLSSVTLCWLSKKSGMNNYLLLGVVFIYLIVTIMHWQGLVDWQQYLRWPLLVLALAVLWVYRVVFTVNLMTALPVWLLTGGLSIILWWMGGFSVEFIQLLPMYLVWACVQQIVIGPIATDFFQQQLKLNDHAVVFMVALCFALLHSPNHSLMLLTFLGGLLWSYSWQKYRNIYVNVISHSLLALLLYQAMPSEWLGSARIGVFF</sequence>
<organism evidence="3">
    <name type="scientific">hydrothermal vent metagenome</name>
    <dbReference type="NCBI Taxonomy" id="652676"/>
    <lineage>
        <taxon>unclassified sequences</taxon>
        <taxon>metagenomes</taxon>
        <taxon>ecological metagenomes</taxon>
    </lineage>
</organism>
<gene>
    <name evidence="3" type="ORF">MNBD_GAMMA01-283</name>
</gene>
<evidence type="ECO:0000313" key="3">
    <source>
        <dbReference type="EMBL" id="VAW42233.1"/>
    </source>
</evidence>
<feature type="transmembrane region" description="Helical" evidence="1">
    <location>
        <begin position="265"/>
        <end position="285"/>
    </location>
</feature>
<dbReference type="EMBL" id="UOEW01000352">
    <property type="protein sequence ID" value="VAW42233.1"/>
    <property type="molecule type" value="Genomic_DNA"/>
</dbReference>
<keyword evidence="1" id="KW-1133">Transmembrane helix</keyword>
<feature type="transmembrane region" description="Helical" evidence="1">
    <location>
        <begin position="418"/>
        <end position="436"/>
    </location>
</feature>
<dbReference type="Pfam" id="PF02517">
    <property type="entry name" value="Rce1-like"/>
    <property type="match status" value="1"/>
</dbReference>
<keyword evidence="1" id="KW-0472">Membrane</keyword>
<dbReference type="AlphaFoldDB" id="A0A3B0VPP3"/>
<feature type="transmembrane region" description="Helical" evidence="1">
    <location>
        <begin position="380"/>
        <end position="406"/>
    </location>
</feature>
<feature type="transmembrane region" description="Helical" evidence="1">
    <location>
        <begin position="237"/>
        <end position="256"/>
    </location>
</feature>
<name>A0A3B0VPP3_9ZZZZ</name>
<feature type="transmembrane region" description="Helical" evidence="1">
    <location>
        <begin position="317"/>
        <end position="336"/>
    </location>
</feature>
<keyword evidence="1" id="KW-0812">Transmembrane</keyword>
<evidence type="ECO:0000256" key="1">
    <source>
        <dbReference type="SAM" id="Phobius"/>
    </source>
</evidence>
<dbReference type="GO" id="GO:0080120">
    <property type="term" value="P:CAAX-box protein maturation"/>
    <property type="evidence" value="ECO:0007669"/>
    <property type="project" value="UniProtKB-ARBA"/>
</dbReference>
<accession>A0A3B0VPP3</accession>
<dbReference type="GO" id="GO:0004175">
    <property type="term" value="F:endopeptidase activity"/>
    <property type="evidence" value="ECO:0007669"/>
    <property type="project" value="UniProtKB-ARBA"/>
</dbReference>
<feature type="transmembrane region" description="Helical" evidence="1">
    <location>
        <begin position="291"/>
        <end position="310"/>
    </location>
</feature>
<dbReference type="InterPro" id="IPR003675">
    <property type="entry name" value="Rce1/LyrA-like_dom"/>
</dbReference>
<protein>
    <recommendedName>
        <fullName evidence="2">CAAX prenyl protease 2/Lysostaphin resistance protein A-like domain-containing protein</fullName>
    </recommendedName>
</protein>
<proteinExistence type="predicted"/>